<dbReference type="PANTHER" id="PTHR11712">
    <property type="entry name" value="POLYKETIDE SYNTHASE-RELATED"/>
    <property type="match status" value="1"/>
</dbReference>
<dbReference type="Pfam" id="PF00109">
    <property type="entry name" value="ketoacyl-synt"/>
    <property type="match status" value="1"/>
</dbReference>
<evidence type="ECO:0000256" key="1">
    <source>
        <dbReference type="ARBA" id="ARBA00022679"/>
    </source>
</evidence>
<dbReference type="PANTHER" id="PTHR11712:SF336">
    <property type="entry name" value="3-OXOACYL-[ACYL-CARRIER-PROTEIN] SYNTHASE, MITOCHONDRIAL"/>
    <property type="match status" value="1"/>
</dbReference>
<dbReference type="Gene3D" id="3.40.47.10">
    <property type="match status" value="1"/>
</dbReference>
<protein>
    <submittedName>
        <fullName evidence="3">Beta-ketoacyl-[acyl-carrier-protein] synthase II</fullName>
    </submittedName>
</protein>
<evidence type="ECO:0000259" key="2">
    <source>
        <dbReference type="Pfam" id="PF00109"/>
    </source>
</evidence>
<accession>A0ABS7C667</accession>
<keyword evidence="1" id="KW-0808">Transferase</keyword>
<sequence length="111" mass="12080">MEQVVITGMGLISPLGNDVNTFWGRMKQGQSGITLIDTFDVSRHKSKIAGLVRDFDADGRFGRKEARRMDRFCQFALAAAEQAVEDAGIKLDAVDLERMGVYVGSGIGGIQ</sequence>
<name>A0ABS7C667_9BACL</name>
<organism evidence="3 4">
    <name type="scientific">Paenibacillus sepulcri</name>
    <dbReference type="NCBI Taxonomy" id="359917"/>
    <lineage>
        <taxon>Bacteria</taxon>
        <taxon>Bacillati</taxon>
        <taxon>Bacillota</taxon>
        <taxon>Bacilli</taxon>
        <taxon>Bacillales</taxon>
        <taxon>Paenibacillaceae</taxon>
        <taxon>Paenibacillus</taxon>
    </lineage>
</organism>
<gene>
    <name evidence="3" type="ORF">K0U00_20395</name>
</gene>
<evidence type="ECO:0000313" key="3">
    <source>
        <dbReference type="EMBL" id="MBW7456398.1"/>
    </source>
</evidence>
<dbReference type="EMBL" id="JAHZIK010000568">
    <property type="protein sequence ID" value="MBW7456398.1"/>
    <property type="molecule type" value="Genomic_DNA"/>
</dbReference>
<dbReference type="InterPro" id="IPR016039">
    <property type="entry name" value="Thiolase-like"/>
</dbReference>
<comment type="caution">
    <text evidence="3">The sequence shown here is derived from an EMBL/GenBank/DDBJ whole genome shotgun (WGS) entry which is preliminary data.</text>
</comment>
<dbReference type="SUPFAM" id="SSF53901">
    <property type="entry name" value="Thiolase-like"/>
    <property type="match status" value="1"/>
</dbReference>
<dbReference type="Proteomes" id="UP001519887">
    <property type="component" value="Unassembled WGS sequence"/>
</dbReference>
<feature type="domain" description="Beta-ketoacyl synthase-like N-terminal" evidence="2">
    <location>
        <begin position="1"/>
        <end position="108"/>
    </location>
</feature>
<proteinExistence type="predicted"/>
<keyword evidence="4" id="KW-1185">Reference proteome</keyword>
<feature type="non-terminal residue" evidence="3">
    <location>
        <position position="111"/>
    </location>
</feature>
<evidence type="ECO:0000313" key="4">
    <source>
        <dbReference type="Proteomes" id="UP001519887"/>
    </source>
</evidence>
<dbReference type="InterPro" id="IPR000794">
    <property type="entry name" value="Beta-ketoacyl_synthase"/>
</dbReference>
<dbReference type="InterPro" id="IPR014030">
    <property type="entry name" value="Ketoacyl_synth_N"/>
</dbReference>
<reference evidence="3 4" key="1">
    <citation type="submission" date="2021-07" db="EMBL/GenBank/DDBJ databases">
        <title>Paenibacillus radiodurans sp. nov., isolated from the southeastern edge of Tengger Desert.</title>
        <authorList>
            <person name="Zhang G."/>
        </authorList>
    </citation>
    <scope>NUCLEOTIDE SEQUENCE [LARGE SCALE GENOMIC DNA]</scope>
    <source>
        <strain evidence="3 4">CCM 7311</strain>
    </source>
</reference>